<keyword evidence="2" id="KW-1185">Reference proteome</keyword>
<reference evidence="2" key="1">
    <citation type="journal article" date="2019" name="Int. J. Syst. Evol. Microbiol.">
        <title>The Global Catalogue of Microorganisms (GCM) 10K type strain sequencing project: providing services to taxonomists for standard genome sequencing and annotation.</title>
        <authorList>
            <consortium name="The Broad Institute Genomics Platform"/>
            <consortium name="The Broad Institute Genome Sequencing Center for Infectious Disease"/>
            <person name="Wu L."/>
            <person name="Ma J."/>
        </authorList>
    </citation>
    <scope>NUCLEOTIDE SEQUENCE [LARGE SCALE GENOMIC DNA]</scope>
    <source>
        <strain evidence="2">CGMCC 1.15342</strain>
    </source>
</reference>
<dbReference type="Gene3D" id="2.40.160.20">
    <property type="match status" value="1"/>
</dbReference>
<dbReference type="InterPro" id="IPR011250">
    <property type="entry name" value="OMP/PagP_B-barrel"/>
</dbReference>
<comment type="caution">
    <text evidence="1">The sequence shown here is derived from an EMBL/GenBank/DDBJ whole genome shotgun (WGS) entry which is preliminary data.</text>
</comment>
<proteinExistence type="predicted"/>
<accession>A0ABQ1LF01</accession>
<name>A0ABQ1LF01_9SPHI</name>
<dbReference type="SUPFAM" id="SSF56925">
    <property type="entry name" value="OMPA-like"/>
    <property type="match status" value="1"/>
</dbReference>
<organism evidence="1 2">
    <name type="scientific">Parapedobacter defluvii</name>
    <dbReference type="NCBI Taxonomy" id="2045106"/>
    <lineage>
        <taxon>Bacteria</taxon>
        <taxon>Pseudomonadati</taxon>
        <taxon>Bacteroidota</taxon>
        <taxon>Sphingobacteriia</taxon>
        <taxon>Sphingobacteriales</taxon>
        <taxon>Sphingobacteriaceae</taxon>
        <taxon>Parapedobacter</taxon>
    </lineage>
</organism>
<dbReference type="Proteomes" id="UP000597338">
    <property type="component" value="Unassembled WGS sequence"/>
</dbReference>
<evidence type="ECO:0008006" key="3">
    <source>
        <dbReference type="Google" id="ProtNLM"/>
    </source>
</evidence>
<dbReference type="EMBL" id="BMIK01000003">
    <property type="protein sequence ID" value="GGC22925.1"/>
    <property type="molecule type" value="Genomic_DNA"/>
</dbReference>
<protein>
    <recommendedName>
        <fullName evidence="3">Outer membrane protein beta-barrel domain-containing protein</fullName>
    </recommendedName>
</protein>
<gene>
    <name evidence="1" type="ORF">GCM10011386_13480</name>
</gene>
<evidence type="ECO:0000313" key="1">
    <source>
        <dbReference type="EMBL" id="GGC22925.1"/>
    </source>
</evidence>
<sequence length="186" mass="20275">MQRSSVKGLNVAAGANLMGWSSEYYEFLSENAGSGYGAGVTASYGITELIEPYLGFSYSSIAVGDVDAQSMSMRQLDVGLRLNFLGTIHAWRPFVQAGYSNRVLGMNEISYDMGYADVQVKSHAPHVGGGIAYFFNPMWAVYAKGLFTLEGKNSEYFDGQRTGEEPDITAFRVTVGIKCNIQSLLN</sequence>
<evidence type="ECO:0000313" key="2">
    <source>
        <dbReference type="Proteomes" id="UP000597338"/>
    </source>
</evidence>